<dbReference type="InterPro" id="IPR015797">
    <property type="entry name" value="NUDIX_hydrolase-like_dom_sf"/>
</dbReference>
<evidence type="ECO:0000313" key="18">
    <source>
        <dbReference type="EMBL" id="TXD92751.1"/>
    </source>
</evidence>
<dbReference type="EC" id="3.6.1.55" evidence="12"/>
<comment type="catalytic activity">
    <reaction evidence="10">
        <text>8-oxo-dGTP + H2O = 8-oxo-dGMP + diphosphate + H(+)</text>
        <dbReference type="Rhea" id="RHEA:31575"/>
        <dbReference type="ChEBI" id="CHEBI:15377"/>
        <dbReference type="ChEBI" id="CHEBI:15378"/>
        <dbReference type="ChEBI" id="CHEBI:33019"/>
        <dbReference type="ChEBI" id="CHEBI:63224"/>
        <dbReference type="ChEBI" id="CHEBI:77896"/>
        <dbReference type="EC" id="3.6.1.55"/>
    </reaction>
</comment>
<dbReference type="InterPro" id="IPR047127">
    <property type="entry name" value="MutT-like"/>
</dbReference>
<dbReference type="PANTHER" id="PTHR47707:SF1">
    <property type="entry name" value="NUDIX HYDROLASE FAMILY PROTEIN"/>
    <property type="match status" value="1"/>
</dbReference>
<dbReference type="AlphaFoldDB" id="A0A5C6ZPR5"/>
<evidence type="ECO:0000256" key="12">
    <source>
        <dbReference type="ARBA" id="ARBA00038905"/>
    </source>
</evidence>
<keyword evidence="5" id="KW-0479">Metal-binding</keyword>
<dbReference type="CDD" id="cd03425">
    <property type="entry name" value="NUDIX_MutT_NudA_like"/>
    <property type="match status" value="1"/>
</dbReference>
<evidence type="ECO:0000256" key="2">
    <source>
        <dbReference type="ARBA" id="ARBA00005582"/>
    </source>
</evidence>
<keyword evidence="3" id="KW-0515">Mutator protein</keyword>
<dbReference type="Pfam" id="PF00293">
    <property type="entry name" value="NUDIX"/>
    <property type="match status" value="1"/>
</dbReference>
<evidence type="ECO:0000256" key="4">
    <source>
        <dbReference type="ARBA" id="ARBA00022705"/>
    </source>
</evidence>
<dbReference type="GO" id="GO:0006281">
    <property type="term" value="P:DNA repair"/>
    <property type="evidence" value="ECO:0007669"/>
    <property type="project" value="UniProtKB-KW"/>
</dbReference>
<dbReference type="OrthoDB" id="9810648at2"/>
<evidence type="ECO:0000256" key="7">
    <source>
        <dbReference type="ARBA" id="ARBA00022801"/>
    </source>
</evidence>
<dbReference type="GO" id="GO:0044715">
    <property type="term" value="F:8-oxo-dGDP phosphatase activity"/>
    <property type="evidence" value="ECO:0007669"/>
    <property type="project" value="TreeGrafter"/>
</dbReference>
<reference evidence="18 19" key="1">
    <citation type="submission" date="2019-08" db="EMBL/GenBank/DDBJ databases">
        <title>Genome sequence of Gillisia hiemivivida IC154 (type strain).</title>
        <authorList>
            <person name="Bowman J.P."/>
        </authorList>
    </citation>
    <scope>NUCLEOTIDE SEQUENCE [LARGE SCALE GENOMIC DNA]</scope>
    <source>
        <strain evidence="18 19">IC154</strain>
    </source>
</reference>
<keyword evidence="8" id="KW-0460">Magnesium</keyword>
<dbReference type="RefSeq" id="WP_146933434.1">
    <property type="nucleotide sequence ID" value="NZ_CBCSHZ010000016.1"/>
</dbReference>
<evidence type="ECO:0000256" key="16">
    <source>
        <dbReference type="ARBA" id="ARBA00042798"/>
    </source>
</evidence>
<dbReference type="InterPro" id="IPR020084">
    <property type="entry name" value="NUDIX_hydrolase_CS"/>
</dbReference>
<evidence type="ECO:0000259" key="17">
    <source>
        <dbReference type="PROSITE" id="PS51462"/>
    </source>
</evidence>
<evidence type="ECO:0000256" key="14">
    <source>
        <dbReference type="ARBA" id="ARBA00041592"/>
    </source>
</evidence>
<evidence type="ECO:0000256" key="3">
    <source>
        <dbReference type="ARBA" id="ARBA00022457"/>
    </source>
</evidence>
<keyword evidence="19" id="KW-1185">Reference proteome</keyword>
<evidence type="ECO:0000256" key="9">
    <source>
        <dbReference type="ARBA" id="ARBA00023204"/>
    </source>
</evidence>
<evidence type="ECO:0000313" key="19">
    <source>
        <dbReference type="Proteomes" id="UP000321367"/>
    </source>
</evidence>
<evidence type="ECO:0000256" key="5">
    <source>
        <dbReference type="ARBA" id="ARBA00022723"/>
    </source>
</evidence>
<comment type="similarity">
    <text evidence="2">Belongs to the Nudix hydrolase family.</text>
</comment>
<feature type="domain" description="Nudix hydrolase" evidence="17">
    <location>
        <begin position="7"/>
        <end position="137"/>
    </location>
</feature>
<dbReference type="GO" id="GO:0006260">
    <property type="term" value="P:DNA replication"/>
    <property type="evidence" value="ECO:0007669"/>
    <property type="project" value="UniProtKB-KW"/>
</dbReference>
<evidence type="ECO:0000256" key="11">
    <source>
        <dbReference type="ARBA" id="ARBA00036904"/>
    </source>
</evidence>
<dbReference type="GO" id="GO:0046872">
    <property type="term" value="F:metal ion binding"/>
    <property type="evidence" value="ECO:0007669"/>
    <property type="project" value="UniProtKB-KW"/>
</dbReference>
<dbReference type="EMBL" id="VORY01000017">
    <property type="protein sequence ID" value="TXD92751.1"/>
    <property type="molecule type" value="Genomic_DNA"/>
</dbReference>
<comment type="caution">
    <text evidence="18">The sequence shown here is derived from an EMBL/GenBank/DDBJ whole genome shotgun (WGS) entry which is preliminary data.</text>
</comment>
<evidence type="ECO:0000256" key="10">
    <source>
        <dbReference type="ARBA" id="ARBA00035861"/>
    </source>
</evidence>
<dbReference type="SUPFAM" id="SSF55811">
    <property type="entry name" value="Nudix"/>
    <property type="match status" value="1"/>
</dbReference>
<keyword evidence="7 18" id="KW-0378">Hydrolase</keyword>
<dbReference type="GO" id="GO:0044716">
    <property type="term" value="F:8-oxo-GDP phosphatase activity"/>
    <property type="evidence" value="ECO:0007669"/>
    <property type="project" value="TreeGrafter"/>
</dbReference>
<dbReference type="PROSITE" id="PS00893">
    <property type="entry name" value="NUDIX_BOX"/>
    <property type="match status" value="1"/>
</dbReference>
<dbReference type="GO" id="GO:0035539">
    <property type="term" value="F:8-oxo-7,8-dihydrodeoxyguanosine triphosphate pyrophosphatase activity"/>
    <property type="evidence" value="ECO:0007669"/>
    <property type="project" value="UniProtKB-EC"/>
</dbReference>
<evidence type="ECO:0000256" key="15">
    <source>
        <dbReference type="ARBA" id="ARBA00041979"/>
    </source>
</evidence>
<evidence type="ECO:0000256" key="8">
    <source>
        <dbReference type="ARBA" id="ARBA00022842"/>
    </source>
</evidence>
<accession>A0A5C6ZPR5</accession>
<proteinExistence type="inferred from homology"/>
<evidence type="ECO:0000256" key="1">
    <source>
        <dbReference type="ARBA" id="ARBA00001946"/>
    </source>
</evidence>
<keyword evidence="6" id="KW-0227">DNA damage</keyword>
<evidence type="ECO:0000256" key="6">
    <source>
        <dbReference type="ARBA" id="ARBA00022763"/>
    </source>
</evidence>
<dbReference type="Gene3D" id="3.90.79.10">
    <property type="entry name" value="Nucleoside Triphosphate Pyrophosphohydrolase"/>
    <property type="match status" value="1"/>
</dbReference>
<dbReference type="InterPro" id="IPR000086">
    <property type="entry name" value="NUDIX_hydrolase_dom"/>
</dbReference>
<comment type="cofactor">
    <cofactor evidence="1">
        <name>Mg(2+)</name>
        <dbReference type="ChEBI" id="CHEBI:18420"/>
    </cofactor>
</comment>
<dbReference type="GO" id="GO:0008413">
    <property type="term" value="F:8-oxo-7,8-dihydroguanosine triphosphate pyrophosphatase activity"/>
    <property type="evidence" value="ECO:0007669"/>
    <property type="project" value="TreeGrafter"/>
</dbReference>
<dbReference type="PANTHER" id="PTHR47707">
    <property type="entry name" value="8-OXO-DGTP DIPHOSPHATASE"/>
    <property type="match status" value="1"/>
</dbReference>
<keyword evidence="4" id="KW-0235">DNA replication</keyword>
<gene>
    <name evidence="18" type="ORF">ES724_12535</name>
</gene>
<protein>
    <recommendedName>
        <fullName evidence="13">8-oxo-dGTP diphosphatase</fullName>
        <ecNumber evidence="12">3.6.1.55</ecNumber>
    </recommendedName>
    <alternativeName>
        <fullName evidence="16">7,8-dihydro-8-oxoguanine-triphosphatase</fullName>
    </alternativeName>
    <alternativeName>
        <fullName evidence="15">Mutator protein MutT</fullName>
    </alternativeName>
    <alternativeName>
        <fullName evidence="14">dGTP pyrophosphohydrolase</fullName>
    </alternativeName>
</protein>
<sequence>MNLLSKLNILKVSCAIIEMEGKILCAQRSEIMKLPLKWEFPGGKKEKNESYKECLKREIKEELDLEIEIVERLPSFTYRFLNKERIKLIPFRCKALSRDINLTEHQEIKWLGKEQLKKLDWAEADIPIVNYYIQNYK</sequence>
<comment type="catalytic activity">
    <reaction evidence="11">
        <text>8-oxo-GTP + H2O = 8-oxo-GMP + diphosphate + H(+)</text>
        <dbReference type="Rhea" id="RHEA:67616"/>
        <dbReference type="ChEBI" id="CHEBI:15377"/>
        <dbReference type="ChEBI" id="CHEBI:15378"/>
        <dbReference type="ChEBI" id="CHEBI:33019"/>
        <dbReference type="ChEBI" id="CHEBI:143553"/>
        <dbReference type="ChEBI" id="CHEBI:145694"/>
    </reaction>
</comment>
<organism evidence="18 19">
    <name type="scientific">Gillisia hiemivivida</name>
    <dbReference type="NCBI Taxonomy" id="291190"/>
    <lineage>
        <taxon>Bacteria</taxon>
        <taxon>Pseudomonadati</taxon>
        <taxon>Bacteroidota</taxon>
        <taxon>Flavobacteriia</taxon>
        <taxon>Flavobacteriales</taxon>
        <taxon>Flavobacteriaceae</taxon>
        <taxon>Gillisia</taxon>
    </lineage>
</organism>
<keyword evidence="9" id="KW-0234">DNA repair</keyword>
<name>A0A5C6ZPR5_9FLAO</name>
<dbReference type="Proteomes" id="UP000321367">
    <property type="component" value="Unassembled WGS sequence"/>
</dbReference>
<dbReference type="PROSITE" id="PS51462">
    <property type="entry name" value="NUDIX"/>
    <property type="match status" value="1"/>
</dbReference>
<evidence type="ECO:0000256" key="13">
    <source>
        <dbReference type="ARBA" id="ARBA00040794"/>
    </source>
</evidence>